<accession>A0AAV4FGJ0</accession>
<organism evidence="1 2">
    <name type="scientific">Elysia marginata</name>
    <dbReference type="NCBI Taxonomy" id="1093978"/>
    <lineage>
        <taxon>Eukaryota</taxon>
        <taxon>Metazoa</taxon>
        <taxon>Spiralia</taxon>
        <taxon>Lophotrochozoa</taxon>
        <taxon>Mollusca</taxon>
        <taxon>Gastropoda</taxon>
        <taxon>Heterobranchia</taxon>
        <taxon>Euthyneura</taxon>
        <taxon>Panpulmonata</taxon>
        <taxon>Sacoglossa</taxon>
        <taxon>Placobranchoidea</taxon>
        <taxon>Plakobranchidae</taxon>
        <taxon>Elysia</taxon>
    </lineage>
</organism>
<dbReference type="EMBL" id="BMAT01000721">
    <property type="protein sequence ID" value="GFR71875.1"/>
    <property type="molecule type" value="Genomic_DNA"/>
</dbReference>
<protein>
    <submittedName>
        <fullName evidence="1">Uncharacterized protein</fullName>
    </submittedName>
</protein>
<gene>
    <name evidence="1" type="ORF">ElyMa_000364300</name>
</gene>
<keyword evidence="2" id="KW-1185">Reference proteome</keyword>
<evidence type="ECO:0000313" key="2">
    <source>
        <dbReference type="Proteomes" id="UP000762676"/>
    </source>
</evidence>
<comment type="caution">
    <text evidence="1">The sequence shown here is derived from an EMBL/GenBank/DDBJ whole genome shotgun (WGS) entry which is preliminary data.</text>
</comment>
<sequence>MLPRLPGVKSCIFTKRIIAFNETFAALGAAGKNTTVVARGNCWSSCTGYLFYILELLCGEAKRHRAHCTLGRQLFSTKQELAVLHISSRDIHLCQLIQCTVLLRESSRRKVIAATGKTSPAYSRIPI</sequence>
<evidence type="ECO:0000313" key="1">
    <source>
        <dbReference type="EMBL" id="GFR71875.1"/>
    </source>
</evidence>
<dbReference type="AlphaFoldDB" id="A0AAV4FGJ0"/>
<reference evidence="1 2" key="1">
    <citation type="journal article" date="2021" name="Elife">
        <title>Chloroplast acquisition without the gene transfer in kleptoplastic sea slugs, Plakobranchus ocellatus.</title>
        <authorList>
            <person name="Maeda T."/>
            <person name="Takahashi S."/>
            <person name="Yoshida T."/>
            <person name="Shimamura S."/>
            <person name="Takaki Y."/>
            <person name="Nagai Y."/>
            <person name="Toyoda A."/>
            <person name="Suzuki Y."/>
            <person name="Arimoto A."/>
            <person name="Ishii H."/>
            <person name="Satoh N."/>
            <person name="Nishiyama T."/>
            <person name="Hasebe M."/>
            <person name="Maruyama T."/>
            <person name="Minagawa J."/>
            <person name="Obokata J."/>
            <person name="Shigenobu S."/>
        </authorList>
    </citation>
    <scope>NUCLEOTIDE SEQUENCE [LARGE SCALE GENOMIC DNA]</scope>
</reference>
<proteinExistence type="predicted"/>
<name>A0AAV4FGJ0_9GAST</name>
<dbReference type="Proteomes" id="UP000762676">
    <property type="component" value="Unassembled WGS sequence"/>
</dbReference>